<keyword evidence="3" id="KW-1185">Reference proteome</keyword>
<evidence type="ECO:0000313" key="3">
    <source>
        <dbReference type="Proteomes" id="UP000032142"/>
    </source>
</evidence>
<dbReference type="Proteomes" id="UP000032142">
    <property type="component" value="Unassembled WGS sequence"/>
</dbReference>
<proteinExistence type="predicted"/>
<dbReference type="EMBL" id="KN416774">
    <property type="protein sequence ID" value="KHG20828.1"/>
    <property type="molecule type" value="Genomic_DNA"/>
</dbReference>
<evidence type="ECO:0000313" key="2">
    <source>
        <dbReference type="EMBL" id="KHG20828.1"/>
    </source>
</evidence>
<feature type="region of interest" description="Disordered" evidence="1">
    <location>
        <begin position="1"/>
        <end position="26"/>
    </location>
</feature>
<organism evidence="2 3">
    <name type="scientific">Gossypium arboreum</name>
    <name type="common">Tree cotton</name>
    <name type="synonym">Gossypium nanking</name>
    <dbReference type="NCBI Taxonomy" id="29729"/>
    <lineage>
        <taxon>Eukaryota</taxon>
        <taxon>Viridiplantae</taxon>
        <taxon>Streptophyta</taxon>
        <taxon>Embryophyta</taxon>
        <taxon>Tracheophyta</taxon>
        <taxon>Spermatophyta</taxon>
        <taxon>Magnoliopsida</taxon>
        <taxon>eudicotyledons</taxon>
        <taxon>Gunneridae</taxon>
        <taxon>Pentapetalae</taxon>
        <taxon>rosids</taxon>
        <taxon>malvids</taxon>
        <taxon>Malvales</taxon>
        <taxon>Malvaceae</taxon>
        <taxon>Malvoideae</taxon>
        <taxon>Gossypium</taxon>
    </lineage>
</organism>
<protein>
    <submittedName>
        <fullName evidence="2">Uncharacterized protein</fullName>
    </submittedName>
</protein>
<accession>A0A0B0P2B0</accession>
<sequence length="26" mass="2931">MISKWKGSSPNGCSLSDRASRKIWVH</sequence>
<reference evidence="3" key="1">
    <citation type="submission" date="2014-09" db="EMBL/GenBank/DDBJ databases">
        <authorList>
            <person name="Mudge J."/>
            <person name="Ramaraj T."/>
            <person name="Lindquist I.E."/>
            <person name="Bharti A.K."/>
            <person name="Sundararajan A."/>
            <person name="Cameron C.T."/>
            <person name="Woodward J.E."/>
            <person name="May G.D."/>
            <person name="Brubaker C."/>
            <person name="Broadhvest J."/>
            <person name="Wilkins T.A."/>
        </authorList>
    </citation>
    <scope>NUCLEOTIDE SEQUENCE</scope>
    <source>
        <strain evidence="3">cv. AKA8401</strain>
    </source>
</reference>
<dbReference type="AlphaFoldDB" id="A0A0B0P2B0"/>
<evidence type="ECO:0000256" key="1">
    <source>
        <dbReference type="SAM" id="MobiDB-lite"/>
    </source>
</evidence>
<name>A0A0B0P2B0_GOSAR</name>
<feature type="compositionally biased region" description="Polar residues" evidence="1">
    <location>
        <begin position="1"/>
        <end position="14"/>
    </location>
</feature>
<gene>
    <name evidence="2" type="ORF">F383_26881</name>
</gene>